<comment type="caution">
    <text evidence="2">The sequence shown here is derived from an EMBL/GenBank/DDBJ whole genome shotgun (WGS) entry which is preliminary data.</text>
</comment>
<dbReference type="Proteomes" id="UP001362999">
    <property type="component" value="Unassembled WGS sequence"/>
</dbReference>
<evidence type="ECO:0000256" key="1">
    <source>
        <dbReference type="SAM" id="MobiDB-lite"/>
    </source>
</evidence>
<sequence>MSFAAAKLKAGLEMLRKITDLESVQEASRALAILVTVYVDEPDPPLDPRYQATTDCLALLEREPELHELLKRAHVDGFYDIVRHSAFIRKPDPIFPASAQRYLEELKAPVKEFITTAYPMTNWKSELAGTDSTMDTHLESLRLSGQNMLPLLILQDLGSFTHDPILSSRVNNLFYRGKNTVLVNTSGSGKTRLAFEGLCHSWGLYFTVKSPWVQDLGSPDIDAMIQTLERRLKEVSPRLPASRQLEKNHAVAERYISRTLLARLLVFRLFLQIAKEHGLTEDLQMTWLMLQLIPGTGNDIFELLALHLGDFDPEQKIANTLVNIRELLGTGDEFHLFLVLDEGQVMAAKFDKAFDVEPGKYPLLRKIIDTWEQHFPASSMSCVIAGTNVPKRIFEAPKYADRVRWTSDTGSFDDPVLHERYLRRFLPPSVLETESGAVFLRRALAWTRGRHRYAASLITQMLLWYFQRPHTVLDNYIEKMTHFRPTDGKKWAEIEKHQDCVVPRNASSLNFRSHSYSSLGYIDVRFSLRDVAYHYSATNQPVPLFTRDMIGIVSSNFGRFVDGGMEDIAFDEPISLVGATVWMTEMPAEELRERGMPFDNYLLCLRQSPPSSSKAFAACLAFYFSRAFASNPTLSEIFTFADPVPAWATQSAELVELHGRPGELRYSVASSDNPTGVLATIASSLDNVVSWLEHSNPDRTPFCVPQNAASPDLIFYLKLQDGSYVSIVMRVSAGNGDDEGLLADLEEPQLFCDDEHGADSPARKRAVELSNAPISSEDVDVSENTTSGSRNMTTPRVLRIITAFKKQINSDTFMPTKDAPPYAHAVLSREMFEHLTATVSPETFVQTVARNILKRKHDSPVEEGYVDVDDTEEERGKQRWRKSVPVESGAEYDAKGRPESKKTSRSGSKRARTAQPEEAGSETRPRGKRARVSGSKKVIDVEEEAGIASEPAQEHPDVTEGGSKKTGGSRGKKAPAFGSKKIVNAEEIEDDEEKGEYDGAAVGKIRAGGARGERSRKIKVANLKAEASEAPQPMEKAETSSRMTLRSQTRRE</sequence>
<proteinExistence type="predicted"/>
<accession>A0AAW0D1V8</accession>
<gene>
    <name evidence="2" type="ORF">R3P38DRAFT_2690788</name>
</gene>
<protein>
    <submittedName>
        <fullName evidence="2">Uncharacterized protein</fullName>
    </submittedName>
</protein>
<feature type="region of interest" description="Disordered" evidence="1">
    <location>
        <begin position="1022"/>
        <end position="1052"/>
    </location>
</feature>
<feature type="region of interest" description="Disordered" evidence="1">
    <location>
        <begin position="856"/>
        <end position="996"/>
    </location>
</feature>
<reference evidence="2 3" key="1">
    <citation type="journal article" date="2024" name="J Genomics">
        <title>Draft genome sequencing and assembly of Favolaschia claudopus CIRM-BRFM 2984 isolated from oak limbs.</title>
        <authorList>
            <person name="Navarro D."/>
            <person name="Drula E."/>
            <person name="Chaduli D."/>
            <person name="Cazenave R."/>
            <person name="Ahrendt S."/>
            <person name="Wang J."/>
            <person name="Lipzen A."/>
            <person name="Daum C."/>
            <person name="Barry K."/>
            <person name="Grigoriev I.V."/>
            <person name="Favel A."/>
            <person name="Rosso M.N."/>
            <person name="Martin F."/>
        </authorList>
    </citation>
    <scope>NUCLEOTIDE SEQUENCE [LARGE SCALE GENOMIC DNA]</scope>
    <source>
        <strain evidence="2 3">CIRM-BRFM 2984</strain>
    </source>
</reference>
<feature type="compositionally biased region" description="Basic residues" evidence="1">
    <location>
        <begin position="903"/>
        <end position="912"/>
    </location>
</feature>
<feature type="compositionally biased region" description="Basic and acidic residues" evidence="1">
    <location>
        <begin position="892"/>
        <end position="902"/>
    </location>
</feature>
<feature type="compositionally biased region" description="Acidic residues" evidence="1">
    <location>
        <begin position="864"/>
        <end position="873"/>
    </location>
</feature>
<organism evidence="2 3">
    <name type="scientific">Favolaschia claudopus</name>
    <dbReference type="NCBI Taxonomy" id="2862362"/>
    <lineage>
        <taxon>Eukaryota</taxon>
        <taxon>Fungi</taxon>
        <taxon>Dikarya</taxon>
        <taxon>Basidiomycota</taxon>
        <taxon>Agaricomycotina</taxon>
        <taxon>Agaricomycetes</taxon>
        <taxon>Agaricomycetidae</taxon>
        <taxon>Agaricales</taxon>
        <taxon>Marasmiineae</taxon>
        <taxon>Mycenaceae</taxon>
        <taxon>Favolaschia</taxon>
    </lineage>
</organism>
<name>A0AAW0D1V8_9AGAR</name>
<feature type="compositionally biased region" description="Acidic residues" evidence="1">
    <location>
        <begin position="986"/>
        <end position="995"/>
    </location>
</feature>
<evidence type="ECO:0000313" key="3">
    <source>
        <dbReference type="Proteomes" id="UP001362999"/>
    </source>
</evidence>
<evidence type="ECO:0000313" key="2">
    <source>
        <dbReference type="EMBL" id="KAK7044934.1"/>
    </source>
</evidence>
<feature type="compositionally biased region" description="Polar residues" evidence="1">
    <location>
        <begin position="1040"/>
        <end position="1052"/>
    </location>
</feature>
<keyword evidence="3" id="KW-1185">Reference proteome</keyword>
<dbReference type="AlphaFoldDB" id="A0AAW0D1V8"/>
<dbReference type="EMBL" id="JAWWNJ010000011">
    <property type="protein sequence ID" value="KAK7044934.1"/>
    <property type="molecule type" value="Genomic_DNA"/>
</dbReference>